<keyword evidence="1" id="KW-0732">Signal</keyword>
<reference evidence="2 3" key="1">
    <citation type="submission" date="2016-05" db="EMBL/GenBank/DDBJ databases">
        <title>Genome sequencing reveals origins of a unique bacterial endosymbiosis in the earliest lineages of terrestrial Fungi.</title>
        <authorList>
            <consortium name="DOE Joint Genome Institute"/>
            <person name="Uehling J."/>
            <person name="Gryganskyi A."/>
            <person name="Hameed K."/>
            <person name="Tschaplinski T."/>
            <person name="Misztal P."/>
            <person name="Wu S."/>
            <person name="Desiro A."/>
            <person name="Vande Pol N."/>
            <person name="Du Z.-Y."/>
            <person name="Zienkiewicz A."/>
            <person name="Zienkiewicz K."/>
            <person name="Morin E."/>
            <person name="Tisserant E."/>
            <person name="Splivallo R."/>
            <person name="Hainaut M."/>
            <person name="Henrissat B."/>
            <person name="Ohm R."/>
            <person name="Kuo A."/>
            <person name="Yan J."/>
            <person name="Lipzen A."/>
            <person name="Nolan M."/>
            <person name="Labutti K."/>
            <person name="Barry K."/>
            <person name="Goldstein A."/>
            <person name="Labbe J."/>
            <person name="Schadt C."/>
            <person name="Tuskan G."/>
            <person name="Grigoriev I."/>
            <person name="Martin F."/>
            <person name="Vilgalys R."/>
            <person name="Bonito G."/>
        </authorList>
    </citation>
    <scope>NUCLEOTIDE SEQUENCE [LARGE SCALE GENOMIC DNA]</scope>
    <source>
        <strain evidence="2 3">AG-77</strain>
    </source>
</reference>
<evidence type="ECO:0008006" key="4">
    <source>
        <dbReference type="Google" id="ProtNLM"/>
    </source>
</evidence>
<protein>
    <recommendedName>
        <fullName evidence="4">Secreted protein</fullName>
    </recommendedName>
</protein>
<organism evidence="2 3">
    <name type="scientific">Linnemannia elongata AG-77</name>
    <dbReference type="NCBI Taxonomy" id="1314771"/>
    <lineage>
        <taxon>Eukaryota</taxon>
        <taxon>Fungi</taxon>
        <taxon>Fungi incertae sedis</taxon>
        <taxon>Mucoromycota</taxon>
        <taxon>Mortierellomycotina</taxon>
        <taxon>Mortierellomycetes</taxon>
        <taxon>Mortierellales</taxon>
        <taxon>Mortierellaceae</taxon>
        <taxon>Linnemannia</taxon>
    </lineage>
</organism>
<sequence length="75" mass="8423">MTLTLTAPFIFWLAVFLSPPHPHRLSPHPTQSFTHNQPRQVLSLSWLDQLSSLSPTPMKKNLTYSALLLPTTASI</sequence>
<feature type="signal peptide" evidence="1">
    <location>
        <begin position="1"/>
        <end position="22"/>
    </location>
</feature>
<gene>
    <name evidence="2" type="ORF">K457DRAFT_135758</name>
</gene>
<accession>A0A197K303</accession>
<feature type="chain" id="PRO_5008276528" description="Secreted protein" evidence="1">
    <location>
        <begin position="23"/>
        <end position="75"/>
    </location>
</feature>
<evidence type="ECO:0000313" key="3">
    <source>
        <dbReference type="Proteomes" id="UP000078512"/>
    </source>
</evidence>
<dbReference type="Proteomes" id="UP000078512">
    <property type="component" value="Unassembled WGS sequence"/>
</dbReference>
<name>A0A197K303_9FUNG</name>
<keyword evidence="3" id="KW-1185">Reference proteome</keyword>
<evidence type="ECO:0000256" key="1">
    <source>
        <dbReference type="SAM" id="SignalP"/>
    </source>
</evidence>
<evidence type="ECO:0000313" key="2">
    <source>
        <dbReference type="EMBL" id="OAQ32017.1"/>
    </source>
</evidence>
<dbReference type="AlphaFoldDB" id="A0A197K303"/>
<proteinExistence type="predicted"/>
<dbReference type="EMBL" id="KV442027">
    <property type="protein sequence ID" value="OAQ32017.1"/>
    <property type="molecule type" value="Genomic_DNA"/>
</dbReference>